<feature type="signal peptide" evidence="2">
    <location>
        <begin position="1"/>
        <end position="19"/>
    </location>
</feature>
<dbReference type="InterPro" id="IPR011047">
    <property type="entry name" value="Quinoprotein_ADH-like_sf"/>
</dbReference>
<reference evidence="4 5" key="1">
    <citation type="submission" date="2018-08" db="EMBL/GenBank/DDBJ databases">
        <title>The draft genome squence of Brumimicrobium sp. N62.</title>
        <authorList>
            <person name="Du Z.-J."/>
            <person name="Luo H.-R."/>
        </authorList>
    </citation>
    <scope>NUCLEOTIDE SEQUENCE [LARGE SCALE GENOMIC DNA]</scope>
    <source>
        <strain evidence="4 5">N62</strain>
    </source>
</reference>
<dbReference type="Pfam" id="PF24595">
    <property type="entry name" value="DUF7619"/>
    <property type="match status" value="1"/>
</dbReference>
<feature type="chain" id="PRO_5017733470" evidence="2">
    <location>
        <begin position="20"/>
        <end position="1175"/>
    </location>
</feature>
<dbReference type="NCBIfam" id="TIGR04183">
    <property type="entry name" value="Por_Secre_tail"/>
    <property type="match status" value="1"/>
</dbReference>
<dbReference type="PROSITE" id="PS50835">
    <property type="entry name" value="IG_LIKE"/>
    <property type="match status" value="1"/>
</dbReference>
<dbReference type="RefSeq" id="WP_116882030.1">
    <property type="nucleotide sequence ID" value="NZ_QURB01000012.1"/>
</dbReference>
<dbReference type="InterPro" id="IPR026444">
    <property type="entry name" value="Secre_tail"/>
</dbReference>
<organism evidence="4 5">
    <name type="scientific">Brumimicrobium aurantiacum</name>
    <dbReference type="NCBI Taxonomy" id="1737063"/>
    <lineage>
        <taxon>Bacteria</taxon>
        <taxon>Pseudomonadati</taxon>
        <taxon>Bacteroidota</taxon>
        <taxon>Flavobacteriia</taxon>
        <taxon>Flavobacteriales</taxon>
        <taxon>Crocinitomicaceae</taxon>
        <taxon>Brumimicrobium</taxon>
    </lineage>
</organism>
<accession>A0A3E1EUC8</accession>
<dbReference type="EMBL" id="QURB01000012">
    <property type="protein sequence ID" value="RFC53169.1"/>
    <property type="molecule type" value="Genomic_DNA"/>
</dbReference>
<keyword evidence="1 2" id="KW-0732">Signal</keyword>
<gene>
    <name evidence="4" type="ORF">DXU93_14520</name>
</gene>
<protein>
    <submittedName>
        <fullName evidence="4">T9SS C-terminal target domain-containing protein</fullName>
    </submittedName>
</protein>
<dbReference type="InterPro" id="IPR013431">
    <property type="entry name" value="Delta_60_rpt"/>
</dbReference>
<dbReference type="NCBIfam" id="TIGR02608">
    <property type="entry name" value="delta_60_rpt"/>
    <property type="match status" value="6"/>
</dbReference>
<dbReference type="Proteomes" id="UP000257127">
    <property type="component" value="Unassembled WGS sequence"/>
</dbReference>
<evidence type="ECO:0000313" key="5">
    <source>
        <dbReference type="Proteomes" id="UP000257127"/>
    </source>
</evidence>
<dbReference type="OrthoDB" id="9805017at2"/>
<dbReference type="InterPro" id="IPR007110">
    <property type="entry name" value="Ig-like_dom"/>
</dbReference>
<dbReference type="InterPro" id="IPR055353">
    <property type="entry name" value="DUF7619"/>
</dbReference>
<name>A0A3E1EUC8_9FLAO</name>
<dbReference type="AlphaFoldDB" id="A0A3E1EUC8"/>
<proteinExistence type="predicted"/>
<evidence type="ECO:0000256" key="1">
    <source>
        <dbReference type="ARBA" id="ARBA00022729"/>
    </source>
</evidence>
<comment type="caution">
    <text evidence="4">The sequence shown here is derived from an EMBL/GenBank/DDBJ whole genome shotgun (WGS) entry which is preliminary data.</text>
</comment>
<dbReference type="NCBIfam" id="TIGR01451">
    <property type="entry name" value="B_ant_repeat"/>
    <property type="match status" value="1"/>
</dbReference>
<evidence type="ECO:0000313" key="4">
    <source>
        <dbReference type="EMBL" id="RFC53169.1"/>
    </source>
</evidence>
<evidence type="ECO:0000259" key="3">
    <source>
        <dbReference type="PROSITE" id="PS50835"/>
    </source>
</evidence>
<evidence type="ECO:0000256" key="2">
    <source>
        <dbReference type="SAM" id="SignalP"/>
    </source>
</evidence>
<dbReference type="SUPFAM" id="SSF63829">
    <property type="entry name" value="Calcium-dependent phosphotriesterase"/>
    <property type="match status" value="1"/>
</dbReference>
<sequence length="1175" mass="128928">MTKYLLTLLTLFFSFSAYNQLGQIDLTFNTVDDLSFGDMTGVDNVQATALQSDGKLIIGGDITSYNGESINYIARLNPDGSLDQSFNVGTGFNGFIFDIKIQSDGKILVGGVFDTFNGIPATGIVRLLSDGSIDNSFNVGTGITGGFQNVKSIEISPNGDIFIAGDFTSYNGNPVHDIVKVNSNGTFDNTFIVAAGFNYSLNEIHLQSNGKLIVRGNFTDYNSSGINKIIRLNQDGTHDTGFNIGTGTNVGISLIYEAPNSKLYIGGQFTSIQGNNNIKYLARFTADGILDPSLDFYPEVQPPTVLEEINSEIYFAGGSSTPLESRMYNGDEIPGNSGPHSIYSMAYDGTTMYVTGFTGVYKIDLPSCEPDPQYNIGNGTKELSQVEVLPNGKLLVGNNGKVINFYNSSIIESPILRLLPDGQLDSTFSLNINTHNGHVHYIGDFVVQDDGKILVCATFDVNSSQYEHLLRFHPDGSVDSTFQLDNSIYTSDRYLKMTIQDNGKIMLGVSTLTQAGVTENRLYRLNTDGSIDYSFNGTSIYSPNNVGRILKILCATNGDIYVARESGDILALNPNGSVNSSFANLNLNFSYFKDIIFDHNGDLIIVAKFGTSLHEKKRILLPSYTIDPNYDNSLSTADDFKLKMQSDGKLVTLDTYKTSVTYGWQYSNGIRRYNYDGTFDENIFGSASESYEAHLAQNMTFNQQNDILLTGGFNNLNTSFLKNGITRIINDAPYDTCAYIDGYITIDSLVSCTSDGGLSINGINGASPYSYNWTVGSSGTSSSLQVSSGGAYICEITDTNNCTATVGSYIEGPTSTGSSFDLNANLVYSEFRPGFDSKVWLNAFNNGCQPTNGQLKLVLDNNVLVNSSYPQATFSGDTLVWDFSAMDYFSTHFNPFINVHTINQAQIGDTVCLELIITPIPGDHDTTNNVKTYCVPVVNGFDPNDKQVYPSGKCIPNYITQDQKLTYKIRFQNTGNSEAININVIDTIDNNLDMNTFHVIGSSHDMKTEILGNNIVNFVFDDIHLIDSFTNEIESNGYLIFEIEPKPNLPHGTVISNESDIYFDFNPPVLTNSVKNTIYDGDLSSLNCFASLEQTEKLQKSLVYPNPFNDELKIKSFYGKGQLTLYSSIGQKIMNESTNHQGEGLINTKDLSPGIYILKLKNNTTEETIRIVKSN</sequence>
<dbReference type="SUPFAM" id="SSF50998">
    <property type="entry name" value="Quinoprotein alcohol dehydrogenase-like"/>
    <property type="match status" value="1"/>
</dbReference>
<dbReference type="Pfam" id="PF17164">
    <property type="entry name" value="DUF5122"/>
    <property type="match status" value="7"/>
</dbReference>
<keyword evidence="5" id="KW-1185">Reference proteome</keyword>
<dbReference type="Pfam" id="PF18962">
    <property type="entry name" value="Por_Secre_tail"/>
    <property type="match status" value="1"/>
</dbReference>
<feature type="domain" description="Ig-like" evidence="3">
    <location>
        <begin position="750"/>
        <end position="805"/>
    </location>
</feature>
<dbReference type="Gene3D" id="2.80.10.50">
    <property type="match status" value="4"/>
</dbReference>
<dbReference type="InterPro" id="IPR047589">
    <property type="entry name" value="DUF11_rpt"/>
</dbReference>